<evidence type="ECO:0000256" key="1">
    <source>
        <dbReference type="ARBA" id="ARBA00009764"/>
    </source>
</evidence>
<dbReference type="Pfam" id="PF07196">
    <property type="entry name" value="Flagellin_IN"/>
    <property type="match status" value="1"/>
</dbReference>
<dbReference type="InterPro" id="IPR040026">
    <property type="entry name" value="FliD"/>
</dbReference>
<keyword evidence="8" id="KW-0969">Cilium</keyword>
<feature type="domain" description="Flagellar hook-associated protein 2 N-terminal" evidence="6">
    <location>
        <begin position="16"/>
        <end position="112"/>
    </location>
</feature>
<comment type="subcellular location">
    <subcellularLocation>
        <location evidence="5">Secreted</location>
    </subcellularLocation>
    <subcellularLocation>
        <location evidence="5">Bacterial flagellum</location>
    </subcellularLocation>
</comment>
<keyword evidence="4 5" id="KW-0975">Bacterial flagellum</keyword>
<accession>A0A7Y9TII3</accession>
<comment type="caution">
    <text evidence="8">The sequence shown here is derived from an EMBL/GenBank/DDBJ whole genome shotgun (WGS) entry which is preliminary data.</text>
</comment>
<comment type="function">
    <text evidence="5">Required for morphogenesis and for the elongation of the flagellar filament by facilitating polymerization of the flagellin monomers at the tip of growing filament. Forms a capping structure, which prevents flagellin subunits (transported through the central channel of the flagellum) from leaking out without polymerization at the distal end.</text>
</comment>
<dbReference type="Proteomes" id="UP000589520">
    <property type="component" value="Unassembled WGS sequence"/>
</dbReference>
<dbReference type="InterPro" id="IPR010810">
    <property type="entry name" value="Flagellin_hook_IN_motif"/>
</dbReference>
<dbReference type="GO" id="GO:0009424">
    <property type="term" value="C:bacterial-type flagellum hook"/>
    <property type="evidence" value="ECO:0007669"/>
    <property type="project" value="UniProtKB-UniRule"/>
</dbReference>
<dbReference type="PANTHER" id="PTHR30288">
    <property type="entry name" value="FLAGELLAR CAP/ASSEMBLY PROTEIN FLID"/>
    <property type="match status" value="1"/>
</dbReference>
<comment type="similarity">
    <text evidence="1 5">Belongs to the FliD family.</text>
</comment>
<dbReference type="Pfam" id="PF02465">
    <property type="entry name" value="FliD_N"/>
    <property type="match status" value="1"/>
</dbReference>
<feature type="domain" description="Flagellar hook-associated protein 2 C-terminal" evidence="7">
    <location>
        <begin position="216"/>
        <end position="426"/>
    </location>
</feature>
<evidence type="ECO:0000313" key="8">
    <source>
        <dbReference type="EMBL" id="NYF81055.1"/>
    </source>
</evidence>
<keyword evidence="5" id="KW-0964">Secreted</keyword>
<keyword evidence="9" id="KW-1185">Reference proteome</keyword>
<dbReference type="Pfam" id="PF07195">
    <property type="entry name" value="FliD_C"/>
    <property type="match status" value="1"/>
</dbReference>
<dbReference type="PANTHER" id="PTHR30288:SF0">
    <property type="entry name" value="FLAGELLAR HOOK-ASSOCIATED PROTEIN 2"/>
    <property type="match status" value="1"/>
</dbReference>
<evidence type="ECO:0000256" key="4">
    <source>
        <dbReference type="ARBA" id="ARBA00023143"/>
    </source>
</evidence>
<organism evidence="8 9">
    <name type="scientific">Granulicella arctica</name>
    <dbReference type="NCBI Taxonomy" id="940613"/>
    <lineage>
        <taxon>Bacteria</taxon>
        <taxon>Pseudomonadati</taxon>
        <taxon>Acidobacteriota</taxon>
        <taxon>Terriglobia</taxon>
        <taxon>Terriglobales</taxon>
        <taxon>Acidobacteriaceae</taxon>
        <taxon>Granulicella</taxon>
    </lineage>
</organism>
<sequence length="456" mass="46045">MSTVGINFGSATSGAGFDVATTVTAIQASELAIETPWQNELTALSAQDTVLSTLGTDLGTLTTSVQALTDFTGVLSEKQGSSSDTNVLTLTGATSASVAGSHTVVVKSLAETSSNYSDTLTNADDTLSGSITIQVGSGTAQTVTVDSSSDSLSTLATAINSADIGVNASVITDANGSRLSLVSSTSGSAGQLTITSALTDSTTGNSIGFSVGQTGVNASLTVDGISVSSASNTVTNAIPGVTFQLLSALPGTQVQVQITNDDTDVSTALSTFVTAYNAVVKDITTQEGKDSSGNAEPLYGSPTLSLLQTQLSQAMIAGTASGSISSVTQLGISFNTDGTLSLNTDTLQSTLDSDYSDVVGYLQNTGSFGQSLATTLNSLGSQAPDGVVYLAQQQNSTEETALNLNITNENALLATQKTALTTELNTANEILQAIPSQLNEVNELYSALTGYNTGNG</sequence>
<dbReference type="InterPro" id="IPR010809">
    <property type="entry name" value="FliD_C"/>
</dbReference>
<dbReference type="GO" id="GO:0005576">
    <property type="term" value="C:extracellular region"/>
    <property type="evidence" value="ECO:0007669"/>
    <property type="project" value="UniProtKB-SubCell"/>
</dbReference>
<evidence type="ECO:0000259" key="6">
    <source>
        <dbReference type="Pfam" id="PF02465"/>
    </source>
</evidence>
<dbReference type="GO" id="GO:0009421">
    <property type="term" value="C:bacterial-type flagellum filament cap"/>
    <property type="evidence" value="ECO:0007669"/>
    <property type="project" value="InterPro"/>
</dbReference>
<dbReference type="GO" id="GO:0071973">
    <property type="term" value="P:bacterial-type flagellum-dependent cell motility"/>
    <property type="evidence" value="ECO:0007669"/>
    <property type="project" value="TreeGrafter"/>
</dbReference>
<evidence type="ECO:0000256" key="5">
    <source>
        <dbReference type="RuleBase" id="RU362066"/>
    </source>
</evidence>
<evidence type="ECO:0000256" key="2">
    <source>
        <dbReference type="ARBA" id="ARBA00011255"/>
    </source>
</evidence>
<proteinExistence type="inferred from homology"/>
<dbReference type="EMBL" id="JACCCW010000002">
    <property type="protein sequence ID" value="NYF81055.1"/>
    <property type="molecule type" value="Genomic_DNA"/>
</dbReference>
<name>A0A7Y9TII3_9BACT</name>
<dbReference type="RefSeq" id="WP_179492864.1">
    <property type="nucleotide sequence ID" value="NZ_JACCCW010000002.1"/>
</dbReference>
<evidence type="ECO:0000313" key="9">
    <source>
        <dbReference type="Proteomes" id="UP000589520"/>
    </source>
</evidence>
<protein>
    <recommendedName>
        <fullName evidence="5">Flagellar hook-associated protein 2</fullName>
        <shortName evidence="5">HAP2</shortName>
    </recommendedName>
    <alternativeName>
        <fullName evidence="5">Flagellar cap protein</fullName>
    </alternativeName>
</protein>
<keyword evidence="8" id="KW-0966">Cell projection</keyword>
<dbReference type="InterPro" id="IPR003481">
    <property type="entry name" value="FliD_N"/>
</dbReference>
<keyword evidence="8" id="KW-0282">Flagellum</keyword>
<evidence type="ECO:0000256" key="3">
    <source>
        <dbReference type="ARBA" id="ARBA00023054"/>
    </source>
</evidence>
<dbReference type="GO" id="GO:0007155">
    <property type="term" value="P:cell adhesion"/>
    <property type="evidence" value="ECO:0007669"/>
    <property type="project" value="InterPro"/>
</dbReference>
<gene>
    <name evidence="8" type="ORF">HDF17_003375</name>
</gene>
<evidence type="ECO:0000259" key="7">
    <source>
        <dbReference type="Pfam" id="PF07195"/>
    </source>
</evidence>
<comment type="subunit">
    <text evidence="2 5">Homopentamer.</text>
</comment>
<dbReference type="AlphaFoldDB" id="A0A7Y9TII3"/>
<reference evidence="8 9" key="1">
    <citation type="submission" date="2020-07" db="EMBL/GenBank/DDBJ databases">
        <title>Genomic Encyclopedia of Type Strains, Phase IV (KMG-V): Genome sequencing to study the core and pangenomes of soil and plant-associated prokaryotes.</title>
        <authorList>
            <person name="Whitman W."/>
        </authorList>
    </citation>
    <scope>NUCLEOTIDE SEQUENCE [LARGE SCALE GENOMIC DNA]</scope>
    <source>
        <strain evidence="8 9">X4EP2</strain>
    </source>
</reference>
<keyword evidence="3" id="KW-0175">Coiled coil</keyword>